<dbReference type="EMBL" id="MPUH01000246">
    <property type="protein sequence ID" value="OMJ85135.1"/>
    <property type="molecule type" value="Genomic_DNA"/>
</dbReference>
<organism evidence="3 4">
    <name type="scientific">Stentor coeruleus</name>
    <dbReference type="NCBI Taxonomy" id="5963"/>
    <lineage>
        <taxon>Eukaryota</taxon>
        <taxon>Sar</taxon>
        <taxon>Alveolata</taxon>
        <taxon>Ciliophora</taxon>
        <taxon>Postciliodesmatophora</taxon>
        <taxon>Heterotrichea</taxon>
        <taxon>Heterotrichida</taxon>
        <taxon>Stentoridae</taxon>
        <taxon>Stentor</taxon>
    </lineage>
</organism>
<reference evidence="3 4" key="1">
    <citation type="submission" date="2016-11" db="EMBL/GenBank/DDBJ databases">
        <title>The macronuclear genome of Stentor coeruleus: a giant cell with tiny introns.</title>
        <authorList>
            <person name="Slabodnick M."/>
            <person name="Ruby J.G."/>
            <person name="Reiff S.B."/>
            <person name="Swart E.C."/>
            <person name="Gosai S."/>
            <person name="Prabakaran S."/>
            <person name="Witkowska E."/>
            <person name="Larue G.E."/>
            <person name="Fisher S."/>
            <person name="Freeman R.M."/>
            <person name="Gunawardena J."/>
            <person name="Chu W."/>
            <person name="Stover N.A."/>
            <person name="Gregory B.D."/>
            <person name="Nowacki M."/>
            <person name="Derisi J."/>
            <person name="Roy S.W."/>
            <person name="Marshall W.F."/>
            <person name="Sood P."/>
        </authorList>
    </citation>
    <scope>NUCLEOTIDE SEQUENCE [LARGE SCALE GENOMIC DNA]</scope>
    <source>
        <strain evidence="3">WM001</strain>
    </source>
</reference>
<dbReference type="AlphaFoldDB" id="A0A1R2C864"/>
<gene>
    <name evidence="3" type="ORF">SteCoe_13601</name>
</gene>
<comment type="caution">
    <text evidence="3">The sequence shown here is derived from an EMBL/GenBank/DDBJ whole genome shotgun (WGS) entry which is preliminary data.</text>
</comment>
<feature type="coiled-coil region" evidence="1">
    <location>
        <begin position="334"/>
        <end position="361"/>
    </location>
</feature>
<dbReference type="Proteomes" id="UP000187209">
    <property type="component" value="Unassembled WGS sequence"/>
</dbReference>
<evidence type="ECO:0000313" key="3">
    <source>
        <dbReference type="EMBL" id="OMJ85135.1"/>
    </source>
</evidence>
<dbReference type="OrthoDB" id="321642at2759"/>
<keyword evidence="4" id="KW-1185">Reference proteome</keyword>
<name>A0A1R2C864_9CILI</name>
<accession>A0A1R2C864</accession>
<evidence type="ECO:0000313" key="4">
    <source>
        <dbReference type="Proteomes" id="UP000187209"/>
    </source>
</evidence>
<keyword evidence="1" id="KW-0175">Coiled coil</keyword>
<sequence>MKFKVQKTKEKGKNSVNKGQAGHKGHYYRILPRTKAQAIEKRLMEKNLLSKLNPKGKENQRKKILRLFFSWVFKIPEPNPRKVMFWEWVKSLSPDNQNSAMRYKSMSYDFLDKLLSKKQFRDLIWFWTENIYLKILTKSTEDEHTRYFLQFILSTIEVKTFIEYKKKTFLIPSYDIPPQKLYILQIVEVPKLPGLYLEFDCNSNNCRYYRETVYGYIGNNICVIFQWPLVDLKCGYCGQFVNVYNLGALSCKYILKGENSEDDKEEVQDLTNCYNSVDEIHFFPTQSVVFYGKALESEEKVFLDELVANSVRDPTIPKKKYCKRKSSGQTKSKNNDLTACVLALEKEINELDSQIIELVKNCMKNKEYIERLQRYASLSSESELSN</sequence>
<evidence type="ECO:0000256" key="2">
    <source>
        <dbReference type="SAM" id="MobiDB-lite"/>
    </source>
</evidence>
<evidence type="ECO:0000256" key="1">
    <source>
        <dbReference type="SAM" id="Coils"/>
    </source>
</evidence>
<protein>
    <submittedName>
        <fullName evidence="3">Uncharacterized protein</fullName>
    </submittedName>
</protein>
<feature type="region of interest" description="Disordered" evidence="2">
    <location>
        <begin position="1"/>
        <end position="22"/>
    </location>
</feature>
<proteinExistence type="predicted"/>